<keyword evidence="4" id="KW-0539">Nucleus</keyword>
<keyword evidence="6" id="KW-1185">Reference proteome</keyword>
<dbReference type="AlphaFoldDB" id="A0A1J4J9K3"/>
<dbReference type="PANTHER" id="PTHR21277">
    <property type="entry name" value="TRANSCRIPTIONAL ADAPTER 1"/>
    <property type="match status" value="1"/>
</dbReference>
<protein>
    <submittedName>
        <fullName evidence="5">Uncharacterized protein</fullName>
    </submittedName>
</protein>
<evidence type="ECO:0000256" key="4">
    <source>
        <dbReference type="ARBA" id="ARBA00023242"/>
    </source>
</evidence>
<evidence type="ECO:0000313" key="5">
    <source>
        <dbReference type="EMBL" id="OHS95345.1"/>
    </source>
</evidence>
<name>A0A1J4J9K3_9EUKA</name>
<reference evidence="5" key="1">
    <citation type="submission" date="2016-10" db="EMBL/GenBank/DDBJ databases">
        <authorList>
            <person name="Benchimol M."/>
            <person name="Almeida L.G."/>
            <person name="Vasconcelos A.T."/>
            <person name="Perreira-Neves A."/>
            <person name="Rosa I.A."/>
            <person name="Tasca T."/>
            <person name="Bogo M.R."/>
            <person name="de Souza W."/>
        </authorList>
    </citation>
    <scope>NUCLEOTIDE SEQUENCE [LARGE SCALE GENOMIC DNA]</scope>
    <source>
        <strain evidence="5">K</strain>
    </source>
</reference>
<dbReference type="Pfam" id="PF12767">
    <property type="entry name" value="SAGA-Tad1"/>
    <property type="match status" value="1"/>
</dbReference>
<dbReference type="InterPro" id="IPR024738">
    <property type="entry name" value="Hfi1/Tada1"/>
</dbReference>
<gene>
    <name evidence="5" type="ORF">TRFO_38534</name>
</gene>
<dbReference type="PANTHER" id="PTHR21277:SF5">
    <property type="entry name" value="TRANSCRIPTIONAL ADAPTER 1"/>
    <property type="match status" value="1"/>
</dbReference>
<evidence type="ECO:0000256" key="2">
    <source>
        <dbReference type="ARBA" id="ARBA00023015"/>
    </source>
</evidence>
<dbReference type="GO" id="GO:0003713">
    <property type="term" value="F:transcription coactivator activity"/>
    <property type="evidence" value="ECO:0007669"/>
    <property type="project" value="TreeGrafter"/>
</dbReference>
<evidence type="ECO:0000256" key="1">
    <source>
        <dbReference type="ARBA" id="ARBA00004123"/>
    </source>
</evidence>
<dbReference type="GO" id="GO:0005634">
    <property type="term" value="C:nucleus"/>
    <property type="evidence" value="ECO:0007669"/>
    <property type="project" value="UniProtKB-SubCell"/>
</dbReference>
<sequence length="243" mass="28439">MTFYHESQSTQTFDLNYQNESRIHNSSRIYNQRQDVQQIRKKLYEFVPDDEYWETLSSFIFGLCSKERFAEVMNLYLETNEARNLHNDLIRAILFNAHYSVTPPPGITVSRKPKNEQHRQNIICKHLKPNYSKSMHVADIRCIPAIGNLTEIIKNILSKAKNKDLIIDPNCSNLIYQKLVAYVTNILKKAISLSVRDFKKYEDINITPEQISHVLINDEITEKVISPRVLAKFSMISNFRELD</sequence>
<proteinExistence type="predicted"/>
<comment type="subcellular location">
    <subcellularLocation>
        <location evidence="1">Nucleus</location>
    </subcellularLocation>
</comment>
<keyword evidence="2" id="KW-0805">Transcription regulation</keyword>
<organism evidence="5 6">
    <name type="scientific">Tritrichomonas foetus</name>
    <dbReference type="NCBI Taxonomy" id="1144522"/>
    <lineage>
        <taxon>Eukaryota</taxon>
        <taxon>Metamonada</taxon>
        <taxon>Parabasalia</taxon>
        <taxon>Tritrichomonadida</taxon>
        <taxon>Tritrichomonadidae</taxon>
        <taxon>Tritrichomonas</taxon>
    </lineage>
</organism>
<dbReference type="EMBL" id="MLAK01001251">
    <property type="protein sequence ID" value="OHS95345.1"/>
    <property type="molecule type" value="Genomic_DNA"/>
</dbReference>
<evidence type="ECO:0000313" key="6">
    <source>
        <dbReference type="Proteomes" id="UP000179807"/>
    </source>
</evidence>
<dbReference type="GO" id="GO:0006357">
    <property type="term" value="P:regulation of transcription by RNA polymerase II"/>
    <property type="evidence" value="ECO:0007669"/>
    <property type="project" value="TreeGrafter"/>
</dbReference>
<dbReference type="Proteomes" id="UP000179807">
    <property type="component" value="Unassembled WGS sequence"/>
</dbReference>
<dbReference type="GeneID" id="94846803"/>
<comment type="caution">
    <text evidence="5">The sequence shown here is derived from an EMBL/GenBank/DDBJ whole genome shotgun (WGS) entry which is preliminary data.</text>
</comment>
<keyword evidence="3" id="KW-0804">Transcription</keyword>
<evidence type="ECO:0000256" key="3">
    <source>
        <dbReference type="ARBA" id="ARBA00023163"/>
    </source>
</evidence>
<dbReference type="GO" id="GO:0000124">
    <property type="term" value="C:SAGA complex"/>
    <property type="evidence" value="ECO:0007669"/>
    <property type="project" value="TreeGrafter"/>
</dbReference>
<dbReference type="RefSeq" id="XP_068348482.1">
    <property type="nucleotide sequence ID" value="XM_068512099.1"/>
</dbReference>
<dbReference type="OrthoDB" id="10264870at2759"/>
<dbReference type="VEuPathDB" id="TrichDB:TRFO_38534"/>
<accession>A0A1J4J9K3</accession>